<dbReference type="InterPro" id="IPR051398">
    <property type="entry name" value="Polysacch_Deacetylase"/>
</dbReference>
<evidence type="ECO:0000256" key="4">
    <source>
        <dbReference type="SAM" id="Phobius"/>
    </source>
</evidence>
<feature type="region of interest" description="Disordered" evidence="3">
    <location>
        <begin position="189"/>
        <end position="211"/>
    </location>
</feature>
<evidence type="ECO:0000256" key="1">
    <source>
        <dbReference type="ARBA" id="ARBA00004613"/>
    </source>
</evidence>
<dbReference type="GeneID" id="98063492"/>
<organism evidence="6 7">
    <name type="scientific">Monoglobus pectinilyticus</name>
    <dbReference type="NCBI Taxonomy" id="1981510"/>
    <lineage>
        <taxon>Bacteria</taxon>
        <taxon>Bacillati</taxon>
        <taxon>Bacillota</taxon>
        <taxon>Clostridia</taxon>
        <taxon>Monoglobales</taxon>
        <taxon>Monoglobaceae</taxon>
        <taxon>Monoglobus</taxon>
    </lineage>
</organism>
<dbReference type="OrthoDB" id="9778320at2"/>
<evidence type="ECO:0000313" key="7">
    <source>
        <dbReference type="Proteomes" id="UP000235589"/>
    </source>
</evidence>
<dbReference type="Gene3D" id="3.20.20.370">
    <property type="entry name" value="Glycoside hydrolase/deacetylase"/>
    <property type="match status" value="1"/>
</dbReference>
<dbReference type="GO" id="GO:0005576">
    <property type="term" value="C:extracellular region"/>
    <property type="evidence" value="ECO:0007669"/>
    <property type="project" value="UniProtKB-SubCell"/>
</dbReference>
<dbReference type="PANTHER" id="PTHR34216:SF3">
    <property type="entry name" value="POLY-BETA-1,6-N-ACETYL-D-GLUCOSAMINE N-DEACETYLASE"/>
    <property type="match status" value="1"/>
</dbReference>
<dbReference type="PROSITE" id="PS51677">
    <property type="entry name" value="NODB"/>
    <property type="match status" value="1"/>
</dbReference>
<dbReference type="GO" id="GO:0016810">
    <property type="term" value="F:hydrolase activity, acting on carbon-nitrogen (but not peptide) bonds"/>
    <property type="evidence" value="ECO:0007669"/>
    <property type="project" value="InterPro"/>
</dbReference>
<name>A0A2K9P4W1_9FIRM</name>
<proteinExistence type="predicted"/>
<dbReference type="CDD" id="cd10918">
    <property type="entry name" value="CE4_NodB_like_5s_6s"/>
    <property type="match status" value="1"/>
</dbReference>
<feature type="domain" description="NodB homology" evidence="5">
    <location>
        <begin position="111"/>
        <end position="301"/>
    </location>
</feature>
<accession>A0A2K9P4W1</accession>
<gene>
    <name evidence="6" type="ORF">B9O19_02119</name>
</gene>
<dbReference type="Proteomes" id="UP000235589">
    <property type="component" value="Chromosome"/>
</dbReference>
<dbReference type="InterPro" id="IPR002509">
    <property type="entry name" value="NODB_dom"/>
</dbReference>
<dbReference type="GO" id="GO:0005975">
    <property type="term" value="P:carbohydrate metabolic process"/>
    <property type="evidence" value="ECO:0007669"/>
    <property type="project" value="InterPro"/>
</dbReference>
<dbReference type="PANTHER" id="PTHR34216">
    <property type="match status" value="1"/>
</dbReference>
<dbReference type="SUPFAM" id="SSF88713">
    <property type="entry name" value="Glycoside hydrolase/deacetylase"/>
    <property type="match status" value="1"/>
</dbReference>
<reference evidence="6 7" key="1">
    <citation type="submission" date="2017-04" db="EMBL/GenBank/DDBJ databases">
        <title>Monoglobus pectinilyticus 14 draft genome.</title>
        <authorList>
            <person name="Kim C."/>
            <person name="Rosendale D.I."/>
            <person name="Kelly W.J."/>
            <person name="Tannock G.W."/>
            <person name="Patchett M.L."/>
            <person name="Jordens J.Z."/>
        </authorList>
    </citation>
    <scope>NUCLEOTIDE SEQUENCE [LARGE SCALE GENOMIC DNA]</scope>
    <source>
        <strain evidence="6 7">14</strain>
    </source>
</reference>
<comment type="subcellular location">
    <subcellularLocation>
        <location evidence="1">Secreted</location>
    </subcellularLocation>
</comment>
<evidence type="ECO:0000256" key="3">
    <source>
        <dbReference type="SAM" id="MobiDB-lite"/>
    </source>
</evidence>
<protein>
    <submittedName>
        <fullName evidence="6">Carbohydrate esterase family 4</fullName>
    </submittedName>
</protein>
<keyword evidence="4" id="KW-0812">Transmembrane</keyword>
<evidence type="ECO:0000259" key="5">
    <source>
        <dbReference type="PROSITE" id="PS51677"/>
    </source>
</evidence>
<keyword evidence="2" id="KW-0732">Signal</keyword>
<dbReference type="AlphaFoldDB" id="A0A2K9P4W1"/>
<sequence length="301" mass="34317">MFVVRLKTLVFFSVIFIISVVVGIVGFSSLRNNDSQFGFAESFSEDDRTSVELPIIMYHGLTKNPSKVNAYVIPISSFEEDLKYLKENGYTTVLMEDVINYVDGNEALPEKPIVLTFDDGFENNLEYGLPLLEKYDMKAVVSIVGQYAEKFSSIDDSNPEYAYLTWDNIKELVDNDRLEIGNHSYNMHMLPGDKNNKDNRKGVGQKNGESDETYREKFIADTEKNQQLLKDNCDITPVTYAYPYGEMCKNSEAILKELGYRATLSCLQKDNYITQGNPDSLYCLSRYLRSNTKSVAQLLQK</sequence>
<dbReference type="Pfam" id="PF01522">
    <property type="entry name" value="Polysacc_deac_1"/>
    <property type="match status" value="1"/>
</dbReference>
<feature type="transmembrane region" description="Helical" evidence="4">
    <location>
        <begin position="9"/>
        <end position="30"/>
    </location>
</feature>
<keyword evidence="4" id="KW-1133">Transmembrane helix</keyword>
<dbReference type="EMBL" id="CP020991">
    <property type="protein sequence ID" value="AUO20261.1"/>
    <property type="molecule type" value="Genomic_DNA"/>
</dbReference>
<dbReference type="KEGG" id="mpec:B9O19_02119"/>
<dbReference type="InterPro" id="IPR011330">
    <property type="entry name" value="Glyco_hydro/deAcase_b/a-brl"/>
</dbReference>
<evidence type="ECO:0000256" key="2">
    <source>
        <dbReference type="ARBA" id="ARBA00022729"/>
    </source>
</evidence>
<keyword evidence="7" id="KW-1185">Reference proteome</keyword>
<keyword evidence="4" id="KW-0472">Membrane</keyword>
<evidence type="ECO:0000313" key="6">
    <source>
        <dbReference type="EMBL" id="AUO20261.1"/>
    </source>
</evidence>
<dbReference type="RefSeq" id="WP_102366391.1">
    <property type="nucleotide sequence ID" value="NZ_CP020991.1"/>
</dbReference>